<keyword evidence="1" id="KW-0732">Signal</keyword>
<dbReference type="Proteomes" id="UP000284824">
    <property type="component" value="Unassembled WGS sequence"/>
</dbReference>
<evidence type="ECO:0000313" key="2">
    <source>
        <dbReference type="EMBL" id="RVX40866.1"/>
    </source>
</evidence>
<sequence length="258" mass="27465">MTKSMTVLTATVCGALLMTATPTQAAPNDPVRALKAQLVAGHGVRFADTTNTVADDGEELLMRRKGTFQFSKKGMAAADITAKMSGPLGAVSGMDTPERAIAIGKVTYLSGGMWKEKMPAGKSWYKSDGFSSGASGYFGQPINPVEPATLAALIKKAKKVKNAYTGKITFKELDKVSPWFRASIPLRYHNDTQVSYTLTVGASGLVTRVTSSYAATGVFDNDAWEGKTFAVETRFTGWGSKVSIKAPDAGKVTTKLEE</sequence>
<dbReference type="EMBL" id="SAUN01000001">
    <property type="protein sequence ID" value="RVX40866.1"/>
    <property type="molecule type" value="Genomic_DNA"/>
</dbReference>
<evidence type="ECO:0000256" key="1">
    <source>
        <dbReference type="SAM" id="SignalP"/>
    </source>
</evidence>
<dbReference type="Gene3D" id="2.50.20.20">
    <property type="match status" value="1"/>
</dbReference>
<gene>
    <name evidence="2" type="ORF">EDD27_3304</name>
</gene>
<comment type="caution">
    <text evidence="2">The sequence shown here is derived from an EMBL/GenBank/DDBJ whole genome shotgun (WGS) entry which is preliminary data.</text>
</comment>
<proteinExistence type="predicted"/>
<dbReference type="AlphaFoldDB" id="A0A438M4T9"/>
<feature type="signal peptide" evidence="1">
    <location>
        <begin position="1"/>
        <end position="25"/>
    </location>
</feature>
<name>A0A438M4T9_9ACTN</name>
<keyword evidence="3" id="KW-1185">Reference proteome</keyword>
<evidence type="ECO:0000313" key="3">
    <source>
        <dbReference type="Proteomes" id="UP000284824"/>
    </source>
</evidence>
<dbReference type="OrthoDB" id="3515039at2"/>
<evidence type="ECO:0008006" key="4">
    <source>
        <dbReference type="Google" id="ProtNLM"/>
    </source>
</evidence>
<accession>A0A438M4T9</accession>
<reference evidence="2 3" key="1">
    <citation type="submission" date="2019-01" db="EMBL/GenBank/DDBJ databases">
        <title>Sequencing the genomes of 1000 actinobacteria strains.</title>
        <authorList>
            <person name="Klenk H.-P."/>
        </authorList>
    </citation>
    <scope>NUCLEOTIDE SEQUENCE [LARGE SCALE GENOMIC DNA]</scope>
    <source>
        <strain evidence="2 3">DSM 43925</strain>
    </source>
</reference>
<protein>
    <recommendedName>
        <fullName evidence="4">Lipoprotein</fullName>
    </recommendedName>
</protein>
<organism evidence="2 3">
    <name type="scientific">Nonomuraea polychroma</name>
    <dbReference type="NCBI Taxonomy" id="46176"/>
    <lineage>
        <taxon>Bacteria</taxon>
        <taxon>Bacillati</taxon>
        <taxon>Actinomycetota</taxon>
        <taxon>Actinomycetes</taxon>
        <taxon>Streptosporangiales</taxon>
        <taxon>Streptosporangiaceae</taxon>
        <taxon>Nonomuraea</taxon>
    </lineage>
</organism>
<dbReference type="RefSeq" id="WP_127933192.1">
    <property type="nucleotide sequence ID" value="NZ_SAUN01000001.1"/>
</dbReference>
<feature type="chain" id="PRO_5019042374" description="Lipoprotein" evidence="1">
    <location>
        <begin position="26"/>
        <end position="258"/>
    </location>
</feature>